<dbReference type="Proteomes" id="UP000070063">
    <property type="component" value="Unassembled WGS sequence"/>
</dbReference>
<reference evidence="4 6" key="2">
    <citation type="journal article" date="2019" name="Sci. Transl. Med.">
        <title>Quorum sensing between bacterial species on the skin protects against epidermal injury in atopic dermatitis.</title>
        <authorList>
            <person name="Williams M.R."/>
        </authorList>
    </citation>
    <scope>NUCLEOTIDE SEQUENCE [LARGE SCALE GENOMIC DNA]</scope>
    <source>
        <strain evidence="4 6">E7</strain>
    </source>
</reference>
<dbReference type="EMBL" id="SCHB01000009">
    <property type="protein sequence ID" value="TBW70619.1"/>
    <property type="molecule type" value="Genomic_DNA"/>
</dbReference>
<evidence type="ECO:0000256" key="1">
    <source>
        <dbReference type="SAM" id="Phobius"/>
    </source>
</evidence>
<organism evidence="4 6">
    <name type="scientific">Staphylococcus lugdunensis</name>
    <dbReference type="NCBI Taxonomy" id="28035"/>
    <lineage>
        <taxon>Bacteria</taxon>
        <taxon>Bacillati</taxon>
        <taxon>Bacillota</taxon>
        <taxon>Bacilli</taxon>
        <taxon>Bacillales</taxon>
        <taxon>Staphylococcaceae</taxon>
        <taxon>Staphylococcus</taxon>
    </lineage>
</organism>
<dbReference type="Proteomes" id="UP000293637">
    <property type="component" value="Unassembled WGS sequence"/>
</dbReference>
<dbReference type="EMBL" id="LRQI01000079">
    <property type="protein sequence ID" value="KXA36947.1"/>
    <property type="molecule type" value="Genomic_DNA"/>
</dbReference>
<keyword evidence="1" id="KW-1133">Transmembrane helix</keyword>
<accession>A0A133Q266</accession>
<evidence type="ECO:0000313" key="2">
    <source>
        <dbReference type="EMBL" id="KXA36947.1"/>
    </source>
</evidence>
<gene>
    <name evidence="4" type="ORF">EQ812_11185</name>
    <name evidence="3" type="ORF">FO454_08055</name>
    <name evidence="2" type="ORF">HMPREF3225_01900</name>
</gene>
<name>A0A133Q266_STALU</name>
<protein>
    <submittedName>
        <fullName evidence="4">Uncharacterized protein</fullName>
    </submittedName>
</protein>
<evidence type="ECO:0000313" key="7">
    <source>
        <dbReference type="Proteomes" id="UP000325462"/>
    </source>
</evidence>
<reference evidence="2 5" key="1">
    <citation type="submission" date="2016-01" db="EMBL/GenBank/DDBJ databases">
        <authorList>
            <person name="Mitreva M."/>
            <person name="Pepin K.H."/>
            <person name="Mihindukulasuriya K.A."/>
            <person name="Fulton R."/>
            <person name="Fronick C."/>
            <person name="O'Laughlin M."/>
            <person name="Miner T."/>
            <person name="Herter B."/>
            <person name="Rosa B.A."/>
            <person name="Cordes M."/>
            <person name="Tomlinson C."/>
            <person name="Wollam A."/>
            <person name="Palsikar V.B."/>
            <person name="Mardis E.R."/>
            <person name="Wilson R.K."/>
        </authorList>
    </citation>
    <scope>NUCLEOTIDE SEQUENCE [LARGE SCALE GENOMIC DNA]</scope>
    <source>
        <strain evidence="2 5">MJR7738</strain>
    </source>
</reference>
<dbReference type="Proteomes" id="UP000325462">
    <property type="component" value="Chromosome"/>
</dbReference>
<dbReference type="AlphaFoldDB" id="A0A133Q266"/>
<evidence type="ECO:0000313" key="3">
    <source>
        <dbReference type="EMBL" id="QEX38835.1"/>
    </source>
</evidence>
<dbReference type="EMBL" id="CP041722">
    <property type="protein sequence ID" value="QEX38835.1"/>
    <property type="molecule type" value="Genomic_DNA"/>
</dbReference>
<sequence length="61" mass="7363">MKKTYTYHNKAFISIALLVIFTIYLSLLFLYTVQYTVKLKTLNNLEMYYNNQIIETFKKGR</sequence>
<reference evidence="3 7" key="3">
    <citation type="submission" date="2019-07" db="EMBL/GenBank/DDBJ databases">
        <title>Comparative genome analysis of staphylococcus lugdunensis shows clonal complex-dependent diversity of the putative virulence factor, ess/type vii locus.</title>
        <authorList>
            <person name="Lebeurre J."/>
            <person name="Dahyot S."/>
            <person name="Diene S."/>
            <person name="Paulay A."/>
            <person name="Aubourg M."/>
            <person name="Argemi X."/>
            <person name="Giard J.-C."/>
            <person name="Tournier I."/>
            <person name="Francois P."/>
            <person name="Pestel-Caron M."/>
        </authorList>
    </citation>
    <scope>NUCLEOTIDE SEQUENCE [LARGE SCALE GENOMIC DNA]</scope>
    <source>
        <strain evidence="3 7">SL13</strain>
    </source>
</reference>
<keyword evidence="1" id="KW-0812">Transmembrane</keyword>
<feature type="transmembrane region" description="Helical" evidence="1">
    <location>
        <begin position="12"/>
        <end position="33"/>
    </location>
</feature>
<evidence type="ECO:0000313" key="5">
    <source>
        <dbReference type="Proteomes" id="UP000070063"/>
    </source>
</evidence>
<evidence type="ECO:0000313" key="6">
    <source>
        <dbReference type="Proteomes" id="UP000293637"/>
    </source>
</evidence>
<keyword evidence="1" id="KW-0472">Membrane</keyword>
<dbReference type="STRING" id="28035.B6N84_06625"/>
<proteinExistence type="predicted"/>
<keyword evidence="7" id="KW-1185">Reference proteome</keyword>
<evidence type="ECO:0000313" key="4">
    <source>
        <dbReference type="EMBL" id="TBW70619.1"/>
    </source>
</evidence>